<evidence type="ECO:0000313" key="3">
    <source>
        <dbReference type="Proteomes" id="UP000886780"/>
    </source>
</evidence>
<dbReference type="EMBL" id="DXEU01000053">
    <property type="protein sequence ID" value="HIX51750.1"/>
    <property type="molecule type" value="Genomic_DNA"/>
</dbReference>
<evidence type="ECO:0000313" key="2">
    <source>
        <dbReference type="EMBL" id="HIX51750.1"/>
    </source>
</evidence>
<protein>
    <submittedName>
        <fullName evidence="2">Uncharacterized protein</fullName>
    </submittedName>
</protein>
<organism evidence="2 3">
    <name type="scientific">Candidatus Lachnoclostridium stercoripullorum</name>
    <dbReference type="NCBI Taxonomy" id="2838635"/>
    <lineage>
        <taxon>Bacteria</taxon>
        <taxon>Bacillati</taxon>
        <taxon>Bacillota</taxon>
        <taxon>Clostridia</taxon>
        <taxon>Lachnospirales</taxon>
        <taxon>Lachnospiraceae</taxon>
    </lineage>
</organism>
<feature type="coiled-coil region" evidence="1">
    <location>
        <begin position="10"/>
        <end position="73"/>
    </location>
</feature>
<evidence type="ECO:0000256" key="1">
    <source>
        <dbReference type="SAM" id="Coils"/>
    </source>
</evidence>
<dbReference type="Proteomes" id="UP000886780">
    <property type="component" value="Unassembled WGS sequence"/>
</dbReference>
<proteinExistence type="predicted"/>
<keyword evidence="1" id="KW-0175">Coiled coil</keyword>
<gene>
    <name evidence="2" type="ORF">IAA28_02960</name>
</gene>
<accession>A0A9D1W3S5</accession>
<reference evidence="2" key="2">
    <citation type="submission" date="2021-04" db="EMBL/GenBank/DDBJ databases">
        <authorList>
            <person name="Gilroy R."/>
        </authorList>
    </citation>
    <scope>NUCLEOTIDE SEQUENCE</scope>
    <source>
        <strain evidence="2">ChiGjej4B4-12881</strain>
    </source>
</reference>
<dbReference type="AlphaFoldDB" id="A0A9D1W3S5"/>
<reference evidence="2" key="1">
    <citation type="journal article" date="2021" name="PeerJ">
        <title>Extensive microbial diversity within the chicken gut microbiome revealed by metagenomics and culture.</title>
        <authorList>
            <person name="Gilroy R."/>
            <person name="Ravi A."/>
            <person name="Getino M."/>
            <person name="Pursley I."/>
            <person name="Horton D.L."/>
            <person name="Alikhan N.F."/>
            <person name="Baker D."/>
            <person name="Gharbi K."/>
            <person name="Hall N."/>
            <person name="Watson M."/>
            <person name="Adriaenssens E.M."/>
            <person name="Foster-Nyarko E."/>
            <person name="Jarju S."/>
            <person name="Secka A."/>
            <person name="Antonio M."/>
            <person name="Oren A."/>
            <person name="Chaudhuri R.R."/>
            <person name="La Ragione R."/>
            <person name="Hildebrand F."/>
            <person name="Pallen M.J."/>
        </authorList>
    </citation>
    <scope>NUCLEOTIDE SEQUENCE</scope>
    <source>
        <strain evidence="2">ChiGjej4B4-12881</strain>
    </source>
</reference>
<sequence length="142" mass="15939">MDKKEIREAILAGEAALDSLEKAAEKLQSAKNWGLFDMLGGGMFSSFVKHSRIDEASGYMEEAKRKLAAFERELRDISVPADFSLELEGYLKAMDIFLDNVFVDVMVQSRLSSAAGELERTRSDVRGILTKLYPLLGEEERE</sequence>
<name>A0A9D1W3S5_9FIRM</name>
<comment type="caution">
    <text evidence="2">The sequence shown here is derived from an EMBL/GenBank/DDBJ whole genome shotgun (WGS) entry which is preliminary data.</text>
</comment>